<dbReference type="Pfam" id="PF00474">
    <property type="entry name" value="SSF"/>
    <property type="match status" value="1"/>
</dbReference>
<feature type="transmembrane region" description="Helical" evidence="13">
    <location>
        <begin position="533"/>
        <end position="555"/>
    </location>
</feature>
<feature type="transmembrane region" description="Helical" evidence="13">
    <location>
        <begin position="105"/>
        <end position="128"/>
    </location>
</feature>
<feature type="transmembrane region" description="Helical" evidence="13">
    <location>
        <begin position="436"/>
        <end position="456"/>
    </location>
</feature>
<evidence type="ECO:0000256" key="3">
    <source>
        <dbReference type="ARBA" id="ARBA00022448"/>
    </source>
</evidence>
<keyword evidence="5 13" id="KW-0812">Transmembrane</keyword>
<dbReference type="OrthoDB" id="6132759at2759"/>
<proteinExistence type="inferred from homology"/>
<evidence type="ECO:0000256" key="12">
    <source>
        <dbReference type="SAM" id="MobiDB-lite"/>
    </source>
</evidence>
<protein>
    <submittedName>
        <fullName evidence="15">Sodium-coupled monocarboxylate transporter 1-like isoform X1</fullName>
    </submittedName>
</protein>
<evidence type="ECO:0000256" key="11">
    <source>
        <dbReference type="RuleBase" id="RU362091"/>
    </source>
</evidence>
<feature type="compositionally biased region" description="Basic and acidic residues" evidence="12">
    <location>
        <begin position="580"/>
        <end position="629"/>
    </location>
</feature>
<dbReference type="GO" id="GO:0015293">
    <property type="term" value="F:symporter activity"/>
    <property type="evidence" value="ECO:0007669"/>
    <property type="project" value="TreeGrafter"/>
</dbReference>
<dbReference type="RefSeq" id="XP_034256922.1">
    <property type="nucleotide sequence ID" value="XM_034401031.1"/>
</dbReference>
<feature type="region of interest" description="Disordered" evidence="12">
    <location>
        <begin position="579"/>
        <end position="642"/>
    </location>
</feature>
<evidence type="ECO:0000256" key="1">
    <source>
        <dbReference type="ARBA" id="ARBA00004651"/>
    </source>
</evidence>
<feature type="transmembrane region" description="Helical" evidence="13">
    <location>
        <begin position="182"/>
        <end position="202"/>
    </location>
</feature>
<feature type="transmembrane region" description="Helical" evidence="13">
    <location>
        <begin position="405"/>
        <end position="424"/>
    </location>
</feature>
<keyword evidence="7" id="KW-0915">Sodium</keyword>
<comment type="subcellular location">
    <subcellularLocation>
        <location evidence="1">Cell membrane</location>
        <topology evidence="1">Multi-pass membrane protein</topology>
    </subcellularLocation>
</comment>
<dbReference type="GO" id="GO:0005886">
    <property type="term" value="C:plasma membrane"/>
    <property type="evidence" value="ECO:0007669"/>
    <property type="project" value="UniProtKB-SubCell"/>
</dbReference>
<dbReference type="PROSITE" id="PS50283">
    <property type="entry name" value="NA_SOLUT_SYMP_3"/>
    <property type="match status" value="1"/>
</dbReference>
<feature type="transmembrane region" description="Helical" evidence="13">
    <location>
        <begin position="360"/>
        <end position="385"/>
    </location>
</feature>
<evidence type="ECO:0000256" key="13">
    <source>
        <dbReference type="SAM" id="Phobius"/>
    </source>
</evidence>
<dbReference type="Proteomes" id="UP000515158">
    <property type="component" value="Unplaced"/>
</dbReference>
<evidence type="ECO:0000256" key="6">
    <source>
        <dbReference type="ARBA" id="ARBA00022989"/>
    </source>
</evidence>
<feature type="transmembrane region" description="Helical" evidence="13">
    <location>
        <begin position="258"/>
        <end position="279"/>
    </location>
</feature>
<organism evidence="15">
    <name type="scientific">Thrips palmi</name>
    <name type="common">Melon thrips</name>
    <dbReference type="NCBI Taxonomy" id="161013"/>
    <lineage>
        <taxon>Eukaryota</taxon>
        <taxon>Metazoa</taxon>
        <taxon>Ecdysozoa</taxon>
        <taxon>Arthropoda</taxon>
        <taxon>Hexapoda</taxon>
        <taxon>Insecta</taxon>
        <taxon>Pterygota</taxon>
        <taxon>Neoptera</taxon>
        <taxon>Paraneoptera</taxon>
        <taxon>Thysanoptera</taxon>
        <taxon>Terebrantia</taxon>
        <taxon>Thripoidea</taxon>
        <taxon>Thripidae</taxon>
        <taxon>Thrips</taxon>
    </lineage>
</organism>
<evidence type="ECO:0000256" key="8">
    <source>
        <dbReference type="ARBA" id="ARBA00023065"/>
    </source>
</evidence>
<evidence type="ECO:0000256" key="9">
    <source>
        <dbReference type="ARBA" id="ARBA00023136"/>
    </source>
</evidence>
<feature type="transmembrane region" description="Helical" evidence="13">
    <location>
        <begin position="34"/>
        <end position="53"/>
    </location>
</feature>
<keyword evidence="4" id="KW-1003">Cell membrane</keyword>
<dbReference type="GO" id="GO:0006814">
    <property type="term" value="P:sodium ion transport"/>
    <property type="evidence" value="ECO:0007669"/>
    <property type="project" value="UniProtKB-KW"/>
</dbReference>
<dbReference type="CDD" id="cd11492">
    <property type="entry name" value="SLC5sbd_NIS-SMVT"/>
    <property type="match status" value="1"/>
</dbReference>
<comment type="similarity">
    <text evidence="2 11">Belongs to the sodium:solute symporter (SSF) (TC 2.A.21) family.</text>
</comment>
<dbReference type="InParanoid" id="A0A6P9AF10"/>
<keyword evidence="6 13" id="KW-1133">Transmembrane helix</keyword>
<dbReference type="NCBIfam" id="TIGR00813">
    <property type="entry name" value="sss"/>
    <property type="match status" value="1"/>
</dbReference>
<gene>
    <name evidence="15" type="primary">LOC117654412</name>
</gene>
<evidence type="ECO:0000256" key="2">
    <source>
        <dbReference type="ARBA" id="ARBA00006434"/>
    </source>
</evidence>
<dbReference type="Gene3D" id="1.20.1730.10">
    <property type="entry name" value="Sodium/glucose cotransporter"/>
    <property type="match status" value="1"/>
</dbReference>
<feature type="transmembrane region" description="Helical" evidence="13">
    <location>
        <begin position="214"/>
        <end position="238"/>
    </location>
</feature>
<dbReference type="GeneID" id="117654412"/>
<dbReference type="InterPro" id="IPR001734">
    <property type="entry name" value="Na/solute_symporter"/>
</dbReference>
<dbReference type="KEGG" id="tpal:117654412"/>
<dbReference type="PANTHER" id="PTHR42985">
    <property type="entry name" value="SODIUM-COUPLED MONOCARBOXYLATE TRANSPORTER"/>
    <property type="match status" value="1"/>
</dbReference>
<feature type="transmembrane region" description="Helical" evidence="13">
    <location>
        <begin position="149"/>
        <end position="170"/>
    </location>
</feature>
<evidence type="ECO:0000256" key="5">
    <source>
        <dbReference type="ARBA" id="ARBA00022692"/>
    </source>
</evidence>
<dbReference type="InterPro" id="IPR038377">
    <property type="entry name" value="Na/Glc_symporter_sf"/>
</dbReference>
<feature type="transmembrane region" description="Helical" evidence="13">
    <location>
        <begin position="463"/>
        <end position="480"/>
    </location>
</feature>
<keyword evidence="10" id="KW-0739">Sodium transport</keyword>
<evidence type="ECO:0000256" key="4">
    <source>
        <dbReference type="ARBA" id="ARBA00022475"/>
    </source>
</evidence>
<dbReference type="AlphaFoldDB" id="A0A6P9AF10"/>
<keyword evidence="3" id="KW-0813">Transport</keyword>
<dbReference type="PANTHER" id="PTHR42985:SF21">
    <property type="entry name" value="SODIUM-DEPENDENT MULTIVITAMIN TRANSPORTER-LIKE PROTEIN"/>
    <property type="match status" value="1"/>
</dbReference>
<reference evidence="15" key="1">
    <citation type="submission" date="2025-08" db="UniProtKB">
        <authorList>
            <consortium name="RefSeq"/>
        </authorList>
    </citation>
    <scope>IDENTIFICATION</scope>
    <source>
        <tissue evidence="15">Total insect</tissue>
    </source>
</reference>
<keyword evidence="9 13" id="KW-0472">Membrane</keyword>
<name>A0A6P9AF10_THRPL</name>
<dbReference type="InterPro" id="IPR051163">
    <property type="entry name" value="Sodium:Solute_Symporter_SSF"/>
</dbReference>
<keyword evidence="8" id="KW-0406">Ion transport</keyword>
<evidence type="ECO:0000313" key="15">
    <source>
        <dbReference type="RefSeq" id="XP_034256922.1"/>
    </source>
</evidence>
<accession>A0A6P9AF10</accession>
<evidence type="ECO:0000256" key="10">
    <source>
        <dbReference type="ARBA" id="ARBA00023201"/>
    </source>
</evidence>
<keyword evidence="14" id="KW-1185">Reference proteome</keyword>
<evidence type="ECO:0000256" key="7">
    <source>
        <dbReference type="ARBA" id="ARBA00023053"/>
    </source>
</evidence>
<evidence type="ECO:0000313" key="14">
    <source>
        <dbReference type="Proteomes" id="UP000515158"/>
    </source>
</evidence>
<feature type="transmembrane region" description="Helical" evidence="13">
    <location>
        <begin position="74"/>
        <end position="93"/>
    </location>
</feature>
<feature type="transmembrane region" description="Helical" evidence="13">
    <location>
        <begin position="300"/>
        <end position="325"/>
    </location>
</feature>
<sequence length="642" mass="70074">MDQNGDALPTLLPGDILLGTTRFTESRVFSWLDYTVFGAMLLASSVIGVYFAFFSSRKQDTTSEYLMGGKTMGVLPVSMSLIASYISGISLLGLPAEMYTYGTQYYIIVLAEALVSFTMATVYLPVFFKLQITSSYEYLNLRFNKTVQLLGSCLFLVKMMLYMPIVIYVPALAFSQVTGIDLHVITPIVCLVCIFYTTLGGLRAVVWTDTLQTALMVLGVLAVLILGTVSVGGVGVVFRRAAATDRLELFNMDPDPTARHTFWTVVIGNYFNWLASCAVNQAMVQRCLAMPTLRRANLTVVIMVVGTSLLVSMCCYTGLLIYATFHDCDPVSARVINKSDQLLPFYVMELAGKVPGLPGVFMSGVFSAALSTMSTSLNSMTGVIWEDLVRPHLKKPVSEQRASQILKLLVVLIGGVCVGLVFLVERMGVTLVQGSKMLSGITAGTLLGVFSLGMFFPWATPKGALAGGLASFALVAWISAGTQTAMARGDLRFPGKPVSLQGCSAGVFSVNKTNLLPPGPPTHAVFPLFRLSYLWYTALGAITVMAVGMLVSYLTGFNDPRKMDRDLLAPVIWRLLPQQDKQDQQDVQDKKDAKDKQDQQDVQDKKDPQDKKDVQDKQDVDVVEDDVKKSRNGAGATKETHF</sequence>